<dbReference type="PANTHER" id="PTHR30461">
    <property type="entry name" value="DNA-INVERTASE FROM LAMBDOID PROPHAGE"/>
    <property type="match status" value="1"/>
</dbReference>
<evidence type="ECO:0000313" key="5">
    <source>
        <dbReference type="Proteomes" id="UP000031166"/>
    </source>
</evidence>
<reference evidence="4 5" key="1">
    <citation type="submission" date="2014-12" db="EMBL/GenBank/DDBJ databases">
        <title>Genome sequencing of Brevundimonas nasdae TPW30.</title>
        <authorList>
            <person name="Tan P.W."/>
            <person name="Chan K.-G."/>
        </authorList>
    </citation>
    <scope>NUCLEOTIDE SEQUENCE [LARGE SCALE GENOMIC DNA]</scope>
    <source>
        <strain evidence="4 5">TPW30</strain>
    </source>
</reference>
<dbReference type="AlphaFoldDB" id="A0A0B4D1N6"/>
<dbReference type="PANTHER" id="PTHR30461:SF2">
    <property type="entry name" value="SERINE RECOMBINASE PINE-RELATED"/>
    <property type="match status" value="1"/>
</dbReference>
<evidence type="ECO:0000259" key="3">
    <source>
        <dbReference type="PROSITE" id="PS51737"/>
    </source>
</evidence>
<dbReference type="PROSITE" id="PS51737">
    <property type="entry name" value="RECOMBINASE_DNA_BIND"/>
    <property type="match status" value="1"/>
</dbReference>
<gene>
    <name evidence="4" type="ORF">RM53_03615</name>
</gene>
<dbReference type="Pfam" id="PF07508">
    <property type="entry name" value="Recombinase"/>
    <property type="match status" value="1"/>
</dbReference>
<dbReference type="Gene3D" id="3.40.50.1390">
    <property type="entry name" value="Resolvase, N-terminal catalytic domain"/>
    <property type="match status" value="1"/>
</dbReference>
<keyword evidence="1" id="KW-0238">DNA-binding</keyword>
<dbReference type="CDD" id="cd00338">
    <property type="entry name" value="Ser_Recombinase"/>
    <property type="match status" value="1"/>
</dbReference>
<evidence type="ECO:0000256" key="2">
    <source>
        <dbReference type="ARBA" id="ARBA00023172"/>
    </source>
</evidence>
<dbReference type="EMBL" id="JWSY01000004">
    <property type="protein sequence ID" value="KIC60546.1"/>
    <property type="molecule type" value="Genomic_DNA"/>
</dbReference>
<protein>
    <recommendedName>
        <fullName evidence="3">Recombinase domain-containing protein</fullName>
    </recommendedName>
</protein>
<dbReference type="InterPro" id="IPR038109">
    <property type="entry name" value="DNA_bind_recomb_sf"/>
</dbReference>
<dbReference type="SMART" id="SM00857">
    <property type="entry name" value="Resolvase"/>
    <property type="match status" value="1"/>
</dbReference>
<sequence length="558" mass="61884">MQAIVYRRYSSDEQGDGSAQTLEAQLERCQSFAEAQGWTIVEVLTDEAKSAFKGDHLRADADLGRFLSRLREGGFAKGTVLIADNLSRLSRRPVDEAMAWVHEVTGKGVEIGLADTREVFKPNPSLGDFLQTAIKFGVSHQASADKSDQTRRSKNTLWALAEQRKGKWVNLAGLLPRWLQRNATCDGWIVDKDMADTIVQIYKWSADGIGVNTIVNMLNARPDLPPFGRRKDYRSGVPAWSRTTVRQYLTSPIVEGDFRPNTGMFKGRVIHDFYPRIVDADTVARARADLKARRKVAGKGAGTGYTNLFAGITKCGLCGQRASLSTSVQKGKPYPYVRCEGSQEGRCTNKGGYAYRAFEATALDTFLDLALDDRFFEATGELGRARVRKAEIEKMLADRRSFKMNLLRSFSGQDAEVATVIAEASEDIARLTDEMTEVEAAISVASGKVGNVEHLRRVNDIREAAKSPEDAVRKQARSKLRQALSAIVMSVDVERDEEDERVFTVILRGGMMAVRIDTKGRIKKAVSDAVGQPLYSYLTDDQREVLAPLIQRIEKLAA</sequence>
<evidence type="ECO:0000313" key="4">
    <source>
        <dbReference type="EMBL" id="KIC60546.1"/>
    </source>
</evidence>
<dbReference type="GO" id="GO:0000150">
    <property type="term" value="F:DNA strand exchange activity"/>
    <property type="evidence" value="ECO:0007669"/>
    <property type="project" value="InterPro"/>
</dbReference>
<dbReference type="GO" id="GO:0003677">
    <property type="term" value="F:DNA binding"/>
    <property type="evidence" value="ECO:0007669"/>
    <property type="project" value="UniProtKB-KW"/>
</dbReference>
<organism evidence="4 5">
    <name type="scientific">Brevundimonas nasdae</name>
    <dbReference type="NCBI Taxonomy" id="172043"/>
    <lineage>
        <taxon>Bacteria</taxon>
        <taxon>Pseudomonadati</taxon>
        <taxon>Pseudomonadota</taxon>
        <taxon>Alphaproteobacteria</taxon>
        <taxon>Caulobacterales</taxon>
        <taxon>Caulobacteraceae</taxon>
        <taxon>Brevundimonas</taxon>
    </lineage>
</organism>
<dbReference type="InterPro" id="IPR036162">
    <property type="entry name" value="Resolvase-like_N_sf"/>
</dbReference>
<dbReference type="Proteomes" id="UP000031166">
    <property type="component" value="Unassembled WGS sequence"/>
</dbReference>
<dbReference type="SUPFAM" id="SSF53041">
    <property type="entry name" value="Resolvase-like"/>
    <property type="match status" value="1"/>
</dbReference>
<dbReference type="InterPro" id="IPR006119">
    <property type="entry name" value="Resolv_N"/>
</dbReference>
<dbReference type="Pfam" id="PF00239">
    <property type="entry name" value="Resolvase"/>
    <property type="match status" value="1"/>
</dbReference>
<name>A0A0B4D1N6_9CAUL</name>
<dbReference type="InterPro" id="IPR050639">
    <property type="entry name" value="SSR_resolvase"/>
</dbReference>
<dbReference type="Gene3D" id="3.90.1750.20">
    <property type="entry name" value="Putative Large Serine Recombinase, Chain B, Domain 2"/>
    <property type="match status" value="1"/>
</dbReference>
<keyword evidence="2" id="KW-0233">DNA recombination</keyword>
<dbReference type="STRING" id="172043.RM53_03615"/>
<evidence type="ECO:0000256" key="1">
    <source>
        <dbReference type="ARBA" id="ARBA00023125"/>
    </source>
</evidence>
<dbReference type="Pfam" id="PF13408">
    <property type="entry name" value="Zn_ribbon_recom"/>
    <property type="match status" value="1"/>
</dbReference>
<accession>A0A0B4D1N6</accession>
<comment type="caution">
    <text evidence="4">The sequence shown here is derived from an EMBL/GenBank/DDBJ whole genome shotgun (WGS) entry which is preliminary data.</text>
</comment>
<proteinExistence type="predicted"/>
<dbReference type="InterPro" id="IPR011109">
    <property type="entry name" value="DNA_bind_recombinase_dom"/>
</dbReference>
<dbReference type="InterPro" id="IPR025827">
    <property type="entry name" value="Zn_ribbon_recom_dom"/>
</dbReference>
<feature type="domain" description="Recombinase" evidence="3">
    <location>
        <begin position="176"/>
        <end position="296"/>
    </location>
</feature>